<dbReference type="Proteomes" id="UP000285278">
    <property type="component" value="Unassembled WGS sequence"/>
</dbReference>
<evidence type="ECO:0000313" key="1">
    <source>
        <dbReference type="EMBL" id="RIX36739.1"/>
    </source>
</evidence>
<accession>A0A418Q9U3</accession>
<evidence type="ECO:0000313" key="2">
    <source>
        <dbReference type="Proteomes" id="UP000285278"/>
    </source>
</evidence>
<reference evidence="1 2" key="1">
    <citation type="submission" date="2018-09" db="EMBL/GenBank/DDBJ databases">
        <title>Optimization and identification of Corynebacterium falsenii FN1-14 from fish paste.</title>
        <authorList>
            <person name="Daroonpunt R."/>
            <person name="Tanasupawat S."/>
        </authorList>
    </citation>
    <scope>NUCLEOTIDE SEQUENCE [LARGE SCALE GENOMIC DNA]</scope>
    <source>
        <strain evidence="1 2">FN1-14</strain>
    </source>
</reference>
<dbReference type="EMBL" id="QXJK01000001">
    <property type="protein sequence ID" value="RIX36739.1"/>
    <property type="molecule type" value="Genomic_DNA"/>
</dbReference>
<comment type="caution">
    <text evidence="1">The sequence shown here is derived from an EMBL/GenBank/DDBJ whole genome shotgun (WGS) entry which is preliminary data.</text>
</comment>
<organism evidence="1 2">
    <name type="scientific">Corynebacterium falsenii</name>
    <dbReference type="NCBI Taxonomy" id="108486"/>
    <lineage>
        <taxon>Bacteria</taxon>
        <taxon>Bacillati</taxon>
        <taxon>Actinomycetota</taxon>
        <taxon>Actinomycetes</taxon>
        <taxon>Mycobacteriales</taxon>
        <taxon>Corynebacteriaceae</taxon>
        <taxon>Corynebacterium</taxon>
    </lineage>
</organism>
<dbReference type="Pfam" id="PF20060">
    <property type="entry name" value="DUF6459"/>
    <property type="match status" value="1"/>
</dbReference>
<dbReference type="STRING" id="1451189.CFAL_08905"/>
<dbReference type="InterPro" id="IPR045596">
    <property type="entry name" value="DUF6459"/>
</dbReference>
<gene>
    <name evidence="1" type="ORF">D3M95_00575</name>
</gene>
<protein>
    <submittedName>
        <fullName evidence="1">Uncharacterized protein</fullName>
    </submittedName>
</protein>
<sequence>MRLPARIATNPPPQAPPQLRALVQIWVEALDGRRPVESLRRGPFTAEVIDHLRSRVSEWQMRGTVAASILKSVHLQPCEVGKIRFTATIEAGERVRAISGSLQKLRVRPTRALHELHIGKPAKREYRWRVDSMLLI</sequence>
<proteinExistence type="predicted"/>
<name>A0A418Q9U3_9CORY</name>
<keyword evidence="2" id="KW-1185">Reference proteome</keyword>
<dbReference type="AlphaFoldDB" id="A0A418Q9U3"/>